<keyword evidence="2" id="KW-1185">Reference proteome</keyword>
<name>A0A2C5WZJ9_9PEZI</name>
<evidence type="ECO:0000313" key="1">
    <source>
        <dbReference type="EMBL" id="PHH51044.1"/>
    </source>
</evidence>
<dbReference type="AlphaFoldDB" id="A0A2C5WZJ9"/>
<organism evidence="1 2">
    <name type="scientific">Ceratocystis fimbriata CBS 114723</name>
    <dbReference type="NCBI Taxonomy" id="1035309"/>
    <lineage>
        <taxon>Eukaryota</taxon>
        <taxon>Fungi</taxon>
        <taxon>Dikarya</taxon>
        <taxon>Ascomycota</taxon>
        <taxon>Pezizomycotina</taxon>
        <taxon>Sordariomycetes</taxon>
        <taxon>Hypocreomycetidae</taxon>
        <taxon>Microascales</taxon>
        <taxon>Ceratocystidaceae</taxon>
        <taxon>Ceratocystis</taxon>
    </lineage>
</organism>
<evidence type="ECO:0000313" key="2">
    <source>
        <dbReference type="Proteomes" id="UP000222788"/>
    </source>
</evidence>
<dbReference type="EMBL" id="APWK03000106">
    <property type="protein sequence ID" value="PHH51044.1"/>
    <property type="molecule type" value="Genomic_DNA"/>
</dbReference>
<sequence length="104" mass="11637">MRLKQRITVREGKMQGEGSMVAAHRCALQHANISRRFISGPRTLTPLKARSKMTSTLPQILGLYTRASSVKDMSHDNKSECKIYVLALASFLVAWSDLEDEVCV</sequence>
<reference evidence="1 2" key="2">
    <citation type="journal article" date="2013" name="IMA Fungus">
        <title>IMA Genome-F 1: Ceratocystis fimbriata: Draft nuclear genome sequence for the plant pathogen, Ceratocystis fimbriata.</title>
        <authorList>
            <person name="Wilken P.M."/>
            <person name="Steenkamp E.T."/>
            <person name="Wingfield M.J."/>
            <person name="de Beer Z.W."/>
            <person name="Wingfield B.D."/>
        </authorList>
    </citation>
    <scope>NUCLEOTIDE SEQUENCE [LARGE SCALE GENOMIC DNA]</scope>
    <source>
        <strain evidence="1 2">CBS 114723</strain>
    </source>
</reference>
<proteinExistence type="predicted"/>
<reference evidence="1 2" key="1">
    <citation type="journal article" date="2013" name="Fungal Biol.">
        <title>Analysis of microsatellite markers in the genome of the plant pathogen Ceratocystis fimbriata.</title>
        <authorList>
            <person name="Simpson M.C."/>
            <person name="Wilken P.M."/>
            <person name="Coetzee M.P."/>
            <person name="Wingfield M.J."/>
            <person name="Wingfield B.D."/>
        </authorList>
    </citation>
    <scope>NUCLEOTIDE SEQUENCE [LARGE SCALE GENOMIC DNA]</scope>
    <source>
        <strain evidence="1 2">CBS 114723</strain>
    </source>
</reference>
<dbReference type="Proteomes" id="UP000222788">
    <property type="component" value="Unassembled WGS sequence"/>
</dbReference>
<gene>
    <name evidence="1" type="ORF">CFIMG_007258RA00001</name>
</gene>
<accession>A0A2C5WZJ9</accession>
<protein>
    <submittedName>
        <fullName evidence="1">Uncharacterized protein</fullName>
    </submittedName>
</protein>
<comment type="caution">
    <text evidence="1">The sequence shown here is derived from an EMBL/GenBank/DDBJ whole genome shotgun (WGS) entry which is preliminary data.</text>
</comment>